<dbReference type="Proteomes" id="UP000887581">
    <property type="component" value="Unplaced"/>
</dbReference>
<evidence type="ECO:0000256" key="7">
    <source>
        <dbReference type="ARBA" id="ARBA00048336"/>
    </source>
</evidence>
<feature type="region of interest" description="Disordered" evidence="9">
    <location>
        <begin position="1"/>
        <end position="21"/>
    </location>
</feature>
<dbReference type="PRINTS" id="PR00114">
    <property type="entry name" value="STPHPHTASE"/>
</dbReference>
<feature type="compositionally biased region" description="Basic and acidic residues" evidence="9">
    <location>
        <begin position="370"/>
        <end position="401"/>
    </location>
</feature>
<dbReference type="PROSITE" id="PS00125">
    <property type="entry name" value="SER_THR_PHOSPHATASE"/>
    <property type="match status" value="1"/>
</dbReference>
<dbReference type="Gene3D" id="3.60.21.10">
    <property type="match status" value="1"/>
</dbReference>
<dbReference type="InterPro" id="IPR004843">
    <property type="entry name" value="Calcineurin-like_PHP"/>
</dbReference>
<sequence length="430" mass="49677">MKDEGTGKAPSTGREEQNVERERTAECLESISFARKKEVWKFLDKYIAKLLAAPENDMNSGITLAEVREVCLRCREEFKLESTLLRIDPPLYILGDIHGQFPDLVKMISKIGIPPRKRYLFMGDYVDRGQWSLETVSLLMAYKVRYPKHLYMLRGNHETRAVNKVYGFFEECIRRFPEKNEGAQLWTLYQHAFNCMPFAALIGERIFAAHGGISEDLLNWNQFKRICRPTDITDIGFINDLIWADPGNFSGKYIPSPRGVSQLFGRQAVEEFQYKLNVDLIIRGHQVAQEGYEFFHDKNCLTLFSAPYYCDEMNNKAGILYVAESLHCIIYQFRGAKEVGRQCKDDKLQNKEKKSKSRYEKSLKNTATIKRLEKGAIKQEKSVEKKKGESESPKMMAEDQKVSTGSKKKTDTDSPTDVKNEECEWKTQEE</sequence>
<evidence type="ECO:0000256" key="3">
    <source>
        <dbReference type="ARBA" id="ARBA00022801"/>
    </source>
</evidence>
<dbReference type="WBParaSite" id="sdigi.contig450.g8408.t1">
    <property type="protein sequence ID" value="sdigi.contig450.g8408.t1"/>
    <property type="gene ID" value="sdigi.contig450.g8408"/>
</dbReference>
<dbReference type="PANTHER" id="PTHR11668:SF300">
    <property type="entry name" value="SERINE_THREONINE-PROTEIN PHOSPHATASE"/>
    <property type="match status" value="1"/>
</dbReference>
<keyword evidence="11" id="KW-1185">Reference proteome</keyword>
<dbReference type="GO" id="GO:0005634">
    <property type="term" value="C:nucleus"/>
    <property type="evidence" value="ECO:0007669"/>
    <property type="project" value="TreeGrafter"/>
</dbReference>
<dbReference type="EC" id="3.1.3.16" evidence="8"/>
<dbReference type="GO" id="GO:0046872">
    <property type="term" value="F:metal ion binding"/>
    <property type="evidence" value="ECO:0007669"/>
    <property type="project" value="UniProtKB-KW"/>
</dbReference>
<comment type="cofactor">
    <cofactor evidence="1">
        <name>Mn(2+)</name>
        <dbReference type="ChEBI" id="CHEBI:29035"/>
    </cofactor>
</comment>
<dbReference type="GO" id="GO:0005737">
    <property type="term" value="C:cytoplasm"/>
    <property type="evidence" value="ECO:0007669"/>
    <property type="project" value="TreeGrafter"/>
</dbReference>
<accession>A0A915PV18</accession>
<feature type="domain" description="Serine/threonine specific protein phosphatases" evidence="10">
    <location>
        <begin position="153"/>
        <end position="158"/>
    </location>
</feature>
<comment type="catalytic activity">
    <reaction evidence="6">
        <text>O-phospho-L-seryl-[protein] + H2O = L-seryl-[protein] + phosphate</text>
        <dbReference type="Rhea" id="RHEA:20629"/>
        <dbReference type="Rhea" id="RHEA-COMP:9863"/>
        <dbReference type="Rhea" id="RHEA-COMP:11604"/>
        <dbReference type="ChEBI" id="CHEBI:15377"/>
        <dbReference type="ChEBI" id="CHEBI:29999"/>
        <dbReference type="ChEBI" id="CHEBI:43474"/>
        <dbReference type="ChEBI" id="CHEBI:83421"/>
        <dbReference type="EC" id="3.1.3.16"/>
    </reaction>
</comment>
<evidence type="ECO:0000256" key="6">
    <source>
        <dbReference type="ARBA" id="ARBA00047761"/>
    </source>
</evidence>
<dbReference type="InterPro" id="IPR006186">
    <property type="entry name" value="Ser/Thr-sp_prot-phosphatase"/>
</dbReference>
<keyword evidence="5" id="KW-0464">Manganese</keyword>
<evidence type="ECO:0000256" key="2">
    <source>
        <dbReference type="ARBA" id="ARBA00022723"/>
    </source>
</evidence>
<keyword evidence="4" id="KW-0904">Protein phosphatase</keyword>
<evidence type="ECO:0000256" key="5">
    <source>
        <dbReference type="ARBA" id="ARBA00023211"/>
    </source>
</evidence>
<dbReference type="SMART" id="SM00156">
    <property type="entry name" value="PP2Ac"/>
    <property type="match status" value="1"/>
</dbReference>
<evidence type="ECO:0000256" key="4">
    <source>
        <dbReference type="ARBA" id="ARBA00022912"/>
    </source>
</evidence>
<organism evidence="11 12">
    <name type="scientific">Setaria digitata</name>
    <dbReference type="NCBI Taxonomy" id="48799"/>
    <lineage>
        <taxon>Eukaryota</taxon>
        <taxon>Metazoa</taxon>
        <taxon>Ecdysozoa</taxon>
        <taxon>Nematoda</taxon>
        <taxon>Chromadorea</taxon>
        <taxon>Rhabditida</taxon>
        <taxon>Spirurina</taxon>
        <taxon>Spiruromorpha</taxon>
        <taxon>Filarioidea</taxon>
        <taxon>Setariidae</taxon>
        <taxon>Setaria</taxon>
    </lineage>
</organism>
<keyword evidence="3 8" id="KW-0378">Hydrolase</keyword>
<proteinExistence type="inferred from homology"/>
<dbReference type="AlphaFoldDB" id="A0A915PV18"/>
<evidence type="ECO:0000313" key="12">
    <source>
        <dbReference type="WBParaSite" id="sdigi.contig450.g8408.t1"/>
    </source>
</evidence>
<evidence type="ECO:0000259" key="10">
    <source>
        <dbReference type="PROSITE" id="PS00125"/>
    </source>
</evidence>
<feature type="region of interest" description="Disordered" evidence="9">
    <location>
        <begin position="370"/>
        <end position="430"/>
    </location>
</feature>
<keyword evidence="2" id="KW-0479">Metal-binding</keyword>
<dbReference type="PANTHER" id="PTHR11668">
    <property type="entry name" value="SERINE/THREONINE PROTEIN PHOSPHATASE"/>
    <property type="match status" value="1"/>
</dbReference>
<evidence type="ECO:0000256" key="9">
    <source>
        <dbReference type="SAM" id="MobiDB-lite"/>
    </source>
</evidence>
<evidence type="ECO:0000313" key="11">
    <source>
        <dbReference type="Proteomes" id="UP000887581"/>
    </source>
</evidence>
<dbReference type="InterPro" id="IPR050341">
    <property type="entry name" value="PP1_catalytic_subunit"/>
</dbReference>
<dbReference type="SUPFAM" id="SSF56300">
    <property type="entry name" value="Metallo-dependent phosphatases"/>
    <property type="match status" value="1"/>
</dbReference>
<dbReference type="GO" id="GO:0004722">
    <property type="term" value="F:protein serine/threonine phosphatase activity"/>
    <property type="evidence" value="ECO:0007669"/>
    <property type="project" value="UniProtKB-EC"/>
</dbReference>
<protein>
    <recommendedName>
        <fullName evidence="8">Serine/threonine-protein phosphatase</fullName>
        <ecNumber evidence="8">3.1.3.16</ecNumber>
    </recommendedName>
</protein>
<dbReference type="Pfam" id="PF00149">
    <property type="entry name" value="Metallophos"/>
    <property type="match status" value="1"/>
</dbReference>
<evidence type="ECO:0000256" key="1">
    <source>
        <dbReference type="ARBA" id="ARBA00001936"/>
    </source>
</evidence>
<comment type="catalytic activity">
    <reaction evidence="7 8">
        <text>O-phospho-L-threonyl-[protein] + H2O = L-threonyl-[protein] + phosphate</text>
        <dbReference type="Rhea" id="RHEA:47004"/>
        <dbReference type="Rhea" id="RHEA-COMP:11060"/>
        <dbReference type="Rhea" id="RHEA-COMP:11605"/>
        <dbReference type="ChEBI" id="CHEBI:15377"/>
        <dbReference type="ChEBI" id="CHEBI:30013"/>
        <dbReference type="ChEBI" id="CHEBI:43474"/>
        <dbReference type="ChEBI" id="CHEBI:61977"/>
        <dbReference type="EC" id="3.1.3.16"/>
    </reaction>
</comment>
<reference evidence="12" key="1">
    <citation type="submission" date="2022-11" db="UniProtKB">
        <authorList>
            <consortium name="WormBaseParasite"/>
        </authorList>
    </citation>
    <scope>IDENTIFICATION</scope>
</reference>
<evidence type="ECO:0000256" key="8">
    <source>
        <dbReference type="RuleBase" id="RU004273"/>
    </source>
</evidence>
<name>A0A915PV18_9BILA</name>
<comment type="similarity">
    <text evidence="8">Belongs to the PPP phosphatase family.</text>
</comment>
<feature type="compositionally biased region" description="Basic and acidic residues" evidence="9">
    <location>
        <begin position="408"/>
        <end position="430"/>
    </location>
</feature>
<dbReference type="InterPro" id="IPR029052">
    <property type="entry name" value="Metallo-depent_PP-like"/>
</dbReference>